<feature type="transmembrane region" description="Helical" evidence="9">
    <location>
        <begin position="232"/>
        <end position="250"/>
    </location>
</feature>
<feature type="region of interest" description="Disordered" evidence="8">
    <location>
        <begin position="364"/>
        <end position="385"/>
    </location>
</feature>
<comment type="similarity">
    <text evidence="2">Belongs to the autoinducer-2 exporter (AI-2E) (TC 2.A.86) family.</text>
</comment>
<dbReference type="GO" id="GO:0055085">
    <property type="term" value="P:transmembrane transport"/>
    <property type="evidence" value="ECO:0007669"/>
    <property type="project" value="TreeGrafter"/>
</dbReference>
<feature type="transmembrane region" description="Helical" evidence="9">
    <location>
        <begin position="288"/>
        <end position="307"/>
    </location>
</feature>
<evidence type="ECO:0000256" key="2">
    <source>
        <dbReference type="ARBA" id="ARBA00009773"/>
    </source>
</evidence>
<reference evidence="10 11" key="1">
    <citation type="journal article" date="2011" name="J. Bacteriol.">
        <title>Complete genome sequence of the cellulose-degrading bacterium Cellulosilyticum lentocellum.</title>
        <authorList>
            <consortium name="US DOE Joint Genome Institute"/>
            <person name="Miller D.A."/>
            <person name="Suen G."/>
            <person name="Bruce D."/>
            <person name="Copeland A."/>
            <person name="Cheng J.F."/>
            <person name="Detter C."/>
            <person name="Goodwin L.A."/>
            <person name="Han C.S."/>
            <person name="Hauser L.J."/>
            <person name="Land M.L."/>
            <person name="Lapidus A."/>
            <person name="Lucas S."/>
            <person name="Meincke L."/>
            <person name="Pitluck S."/>
            <person name="Tapia R."/>
            <person name="Teshima H."/>
            <person name="Woyke T."/>
            <person name="Fox B.G."/>
            <person name="Angert E.R."/>
            <person name="Currie C.R."/>
        </authorList>
    </citation>
    <scope>NUCLEOTIDE SEQUENCE [LARGE SCALE GENOMIC DNA]</scope>
    <source>
        <strain evidence="11">ATCC 49066 / DSM 5427 / NCIMB 11756 / RHM5</strain>
    </source>
</reference>
<evidence type="ECO:0000256" key="5">
    <source>
        <dbReference type="ARBA" id="ARBA00022692"/>
    </source>
</evidence>
<evidence type="ECO:0000313" key="11">
    <source>
        <dbReference type="Proteomes" id="UP000008467"/>
    </source>
</evidence>
<dbReference type="AlphaFoldDB" id="F2JI72"/>
<dbReference type="Pfam" id="PF01594">
    <property type="entry name" value="AI-2E_transport"/>
    <property type="match status" value="1"/>
</dbReference>
<keyword evidence="7 9" id="KW-0472">Membrane</keyword>
<feature type="transmembrane region" description="Helical" evidence="9">
    <location>
        <begin position="80"/>
        <end position="99"/>
    </location>
</feature>
<keyword evidence="4" id="KW-1003">Cell membrane</keyword>
<dbReference type="RefSeq" id="WP_013656399.1">
    <property type="nucleotide sequence ID" value="NC_015275.1"/>
</dbReference>
<gene>
    <name evidence="10" type="ordered locus">Clole_1374</name>
</gene>
<dbReference type="KEGG" id="cle:Clole_1374"/>
<feature type="transmembrane region" description="Helical" evidence="9">
    <location>
        <begin position="41"/>
        <end position="59"/>
    </location>
</feature>
<keyword evidence="6 9" id="KW-1133">Transmembrane helix</keyword>
<proteinExistence type="inferred from homology"/>
<dbReference type="PANTHER" id="PTHR21716:SF53">
    <property type="entry name" value="PERMEASE PERM-RELATED"/>
    <property type="match status" value="1"/>
</dbReference>
<protein>
    <recommendedName>
        <fullName evidence="12">AI-2E family transporter</fullName>
    </recommendedName>
</protein>
<evidence type="ECO:0000256" key="4">
    <source>
        <dbReference type="ARBA" id="ARBA00022475"/>
    </source>
</evidence>
<keyword evidence="11" id="KW-1185">Reference proteome</keyword>
<name>F2JI72_CELLD</name>
<evidence type="ECO:0008006" key="12">
    <source>
        <dbReference type="Google" id="ProtNLM"/>
    </source>
</evidence>
<dbReference type="eggNOG" id="COG0628">
    <property type="taxonomic scope" value="Bacteria"/>
</dbReference>
<accession>F2JI72</accession>
<evidence type="ECO:0000256" key="7">
    <source>
        <dbReference type="ARBA" id="ARBA00023136"/>
    </source>
</evidence>
<evidence type="ECO:0000256" key="1">
    <source>
        <dbReference type="ARBA" id="ARBA00004651"/>
    </source>
</evidence>
<dbReference type="EMBL" id="CP002582">
    <property type="protein sequence ID" value="ADZ83100.1"/>
    <property type="molecule type" value="Genomic_DNA"/>
</dbReference>
<organism evidence="10 11">
    <name type="scientific">Cellulosilyticum lentocellum (strain ATCC 49066 / DSM 5427 / NCIMB 11756 / RHM5)</name>
    <name type="common">Clostridium lentocellum</name>
    <dbReference type="NCBI Taxonomy" id="642492"/>
    <lineage>
        <taxon>Bacteria</taxon>
        <taxon>Bacillati</taxon>
        <taxon>Bacillota</taxon>
        <taxon>Clostridia</taxon>
        <taxon>Lachnospirales</taxon>
        <taxon>Cellulosilyticaceae</taxon>
        <taxon>Cellulosilyticum</taxon>
    </lineage>
</organism>
<dbReference type="Proteomes" id="UP000008467">
    <property type="component" value="Chromosome"/>
</dbReference>
<keyword evidence="3" id="KW-0813">Transport</keyword>
<dbReference type="InterPro" id="IPR002549">
    <property type="entry name" value="AI-2E-like"/>
</dbReference>
<feature type="transmembrane region" description="Helical" evidence="9">
    <location>
        <begin position="319"/>
        <end position="349"/>
    </location>
</feature>
<dbReference type="HOGENOM" id="CLU_031275_2_0_9"/>
<evidence type="ECO:0000256" key="8">
    <source>
        <dbReference type="SAM" id="MobiDB-lite"/>
    </source>
</evidence>
<dbReference type="GO" id="GO:0005886">
    <property type="term" value="C:plasma membrane"/>
    <property type="evidence" value="ECO:0007669"/>
    <property type="project" value="UniProtKB-SubCell"/>
</dbReference>
<comment type="subcellular location">
    <subcellularLocation>
        <location evidence="1">Cell membrane</location>
        <topology evidence="1">Multi-pass membrane protein</topology>
    </subcellularLocation>
</comment>
<feature type="transmembrane region" description="Helical" evidence="9">
    <location>
        <begin position="12"/>
        <end position="35"/>
    </location>
</feature>
<feature type="compositionally biased region" description="Polar residues" evidence="8">
    <location>
        <begin position="364"/>
        <end position="379"/>
    </location>
</feature>
<feature type="transmembrane region" description="Helical" evidence="9">
    <location>
        <begin position="159"/>
        <end position="185"/>
    </location>
</feature>
<evidence type="ECO:0000256" key="6">
    <source>
        <dbReference type="ARBA" id="ARBA00022989"/>
    </source>
</evidence>
<keyword evidence="5 9" id="KW-0812">Transmembrane</keyword>
<sequence length="385" mass="42936">MNRFKKPVFLVTYGLILYFFLLRFEVFSGVMLKLLNLTKPFIWGFALAYILNIPYTYFLTKLFKNNKRDPRYKLKKSLSLIASYLIFFFIIGFIFSMLIPQLGESINIFMANSTEYYQTLQNYLTDIVTKLKLEPSIWNEIQKAIMSLVEVLKGLLPSLIGVVTSTASGLVNLLGTLFISVYFLASKETLMSLVTRTLDAFATNKTKTKLKHVLEVTDQTFRGFIIGQLTDALIIGIITFVCSSLFGFPYPILLGFLAGVTNVIPVIGPFIGAVPCVLIILMVEPTKAIWYVIFITILQQIDGNFICPKIVGDSTGLDGLWILLAVIVGGGFFGVVGCLLAVPLCAVAFKLYEEFLSHRLTTENASSSDSAPNPQSTSPRSRRSH</sequence>
<evidence type="ECO:0000313" key="10">
    <source>
        <dbReference type="EMBL" id="ADZ83100.1"/>
    </source>
</evidence>
<feature type="transmembrane region" description="Helical" evidence="9">
    <location>
        <begin position="256"/>
        <end position="281"/>
    </location>
</feature>
<evidence type="ECO:0000256" key="3">
    <source>
        <dbReference type="ARBA" id="ARBA00022448"/>
    </source>
</evidence>
<dbReference type="PANTHER" id="PTHR21716">
    <property type="entry name" value="TRANSMEMBRANE PROTEIN"/>
    <property type="match status" value="1"/>
</dbReference>
<evidence type="ECO:0000256" key="9">
    <source>
        <dbReference type="SAM" id="Phobius"/>
    </source>
</evidence>